<reference evidence="11 12" key="1">
    <citation type="journal article" date="2019" name="Sci. Rep.">
        <title>Comparative genomics of chytrid fungi reveal insights into the obligate biotrophic and pathogenic lifestyle of Synchytrium endobioticum.</title>
        <authorList>
            <person name="van de Vossenberg B.T.L.H."/>
            <person name="Warris S."/>
            <person name="Nguyen H.D.T."/>
            <person name="van Gent-Pelzer M.P.E."/>
            <person name="Joly D.L."/>
            <person name="van de Geest H.C."/>
            <person name="Bonants P.J.M."/>
            <person name="Smith D.S."/>
            <person name="Levesque C.A."/>
            <person name="van der Lee T.A.J."/>
        </authorList>
    </citation>
    <scope>NUCLEOTIDE SEQUENCE [LARGE SCALE GENOMIC DNA]</scope>
    <source>
        <strain evidence="11 12">LEV6574</strain>
    </source>
</reference>
<dbReference type="GO" id="GO:0046872">
    <property type="term" value="F:metal ion binding"/>
    <property type="evidence" value="ECO:0007669"/>
    <property type="project" value="UniProtKB-KW"/>
</dbReference>
<comment type="similarity">
    <text evidence="2">Belongs to the glycosyl hydrolase 38 family.</text>
</comment>
<dbReference type="SUPFAM" id="SSF74650">
    <property type="entry name" value="Galactose mutarotase-like"/>
    <property type="match status" value="1"/>
</dbReference>
<comment type="function">
    <text evidence="7">Degrades free oligosaccharides in the vacuole.</text>
</comment>
<dbReference type="InterPro" id="IPR011330">
    <property type="entry name" value="Glyco_hydro/deAcase_b/a-brl"/>
</dbReference>
<dbReference type="Gene3D" id="2.70.98.30">
    <property type="entry name" value="Golgi alpha-mannosidase II, domain 4"/>
    <property type="match status" value="1"/>
</dbReference>
<evidence type="ECO:0000256" key="1">
    <source>
        <dbReference type="ARBA" id="ARBA00000365"/>
    </source>
</evidence>
<dbReference type="InterPro" id="IPR028995">
    <property type="entry name" value="Glyco_hydro_57/38_cen_sf"/>
</dbReference>
<dbReference type="InterPro" id="IPR054723">
    <property type="entry name" value="Ams1-like_N"/>
</dbReference>
<keyword evidence="4" id="KW-0479">Metal-binding</keyword>
<evidence type="ECO:0000256" key="3">
    <source>
        <dbReference type="ARBA" id="ARBA00012752"/>
    </source>
</evidence>
<dbReference type="Pfam" id="PF07748">
    <property type="entry name" value="Glyco_hydro_38C"/>
    <property type="match status" value="1"/>
</dbReference>
<dbReference type="Pfam" id="PF01074">
    <property type="entry name" value="Glyco_hydro_38N"/>
    <property type="match status" value="1"/>
</dbReference>
<dbReference type="FunFam" id="1.20.1270.50:FF:000004">
    <property type="entry name" value="alpha-mannosidase 2C1 isoform X1"/>
    <property type="match status" value="1"/>
</dbReference>
<dbReference type="GO" id="GO:0009313">
    <property type="term" value="P:oligosaccharide catabolic process"/>
    <property type="evidence" value="ECO:0007669"/>
    <property type="project" value="TreeGrafter"/>
</dbReference>
<keyword evidence="5" id="KW-0378">Hydrolase</keyword>
<feature type="domain" description="Glycoside hydrolase family 38 central" evidence="10">
    <location>
        <begin position="547"/>
        <end position="627"/>
    </location>
</feature>
<dbReference type="FunFam" id="2.70.98.30:FF:000001">
    <property type="entry name" value="alpha-mannosidase 2C1 isoform X2"/>
    <property type="match status" value="1"/>
</dbReference>
<dbReference type="FunFam" id="3.20.110.10:FF:000002">
    <property type="entry name" value="alpha-mannosidase 2C1 isoform X1"/>
    <property type="match status" value="1"/>
</dbReference>
<proteinExistence type="inferred from homology"/>
<dbReference type="AlphaFoldDB" id="A0A507CYC7"/>
<dbReference type="SUPFAM" id="SSF88688">
    <property type="entry name" value="Families 57/38 glycoside transferase middle domain"/>
    <property type="match status" value="1"/>
</dbReference>
<evidence type="ECO:0000256" key="6">
    <source>
        <dbReference type="ARBA" id="ARBA00023295"/>
    </source>
</evidence>
<dbReference type="SMART" id="SM00872">
    <property type="entry name" value="Alpha-mann_mid"/>
    <property type="match status" value="1"/>
</dbReference>
<dbReference type="Pfam" id="PF22907">
    <property type="entry name" value="Ams1-like_1st"/>
    <property type="match status" value="1"/>
</dbReference>
<dbReference type="InterPro" id="IPR041147">
    <property type="entry name" value="GH38_C"/>
</dbReference>
<dbReference type="InterPro" id="IPR027291">
    <property type="entry name" value="Glyco_hydro_38_N_sf"/>
</dbReference>
<dbReference type="Proteomes" id="UP000320475">
    <property type="component" value="Unassembled WGS sequence"/>
</dbReference>
<dbReference type="GO" id="GO:0000329">
    <property type="term" value="C:fungal-type vacuole membrane"/>
    <property type="evidence" value="ECO:0007669"/>
    <property type="project" value="TreeGrafter"/>
</dbReference>
<evidence type="ECO:0000313" key="11">
    <source>
        <dbReference type="EMBL" id="TPX44217.1"/>
    </source>
</evidence>
<evidence type="ECO:0000256" key="9">
    <source>
        <dbReference type="SAM" id="MobiDB-lite"/>
    </source>
</evidence>
<evidence type="ECO:0000256" key="8">
    <source>
        <dbReference type="ARBA" id="ARBA00071615"/>
    </source>
</evidence>
<comment type="caution">
    <text evidence="11">The sequence shown here is derived from an EMBL/GenBank/DDBJ whole genome shotgun (WGS) entry which is preliminary data.</text>
</comment>
<dbReference type="GO" id="GO:0004559">
    <property type="term" value="F:alpha-mannosidase activity"/>
    <property type="evidence" value="ECO:0007669"/>
    <property type="project" value="UniProtKB-EC"/>
</dbReference>
<dbReference type="Gene3D" id="1.20.1270.50">
    <property type="entry name" value="Glycoside hydrolase family 38, central domain"/>
    <property type="match status" value="1"/>
</dbReference>
<dbReference type="OrthoDB" id="10261055at2759"/>
<dbReference type="Gene3D" id="3.20.110.10">
    <property type="entry name" value="Glycoside hydrolase 38, N terminal domain"/>
    <property type="match status" value="1"/>
</dbReference>
<dbReference type="PANTHER" id="PTHR46017">
    <property type="entry name" value="ALPHA-MANNOSIDASE 2C1"/>
    <property type="match status" value="1"/>
</dbReference>
<protein>
    <recommendedName>
        <fullName evidence="8">Alpha-mannosidase</fullName>
        <ecNumber evidence="3">3.2.1.24</ecNumber>
    </recommendedName>
</protein>
<dbReference type="SUPFAM" id="SSF88713">
    <property type="entry name" value="Glycoside hydrolase/deacetylase"/>
    <property type="match status" value="1"/>
</dbReference>
<comment type="catalytic activity">
    <reaction evidence="1">
        <text>Hydrolysis of terminal, non-reducing alpha-D-mannose residues in alpha-D-mannosides.</text>
        <dbReference type="EC" id="3.2.1.24"/>
    </reaction>
</comment>
<dbReference type="InterPro" id="IPR037094">
    <property type="entry name" value="Glyco_hydro_38_cen_sf"/>
</dbReference>
<dbReference type="InterPro" id="IPR011682">
    <property type="entry name" value="Glyco_hydro_38_C"/>
</dbReference>
<evidence type="ECO:0000256" key="7">
    <source>
        <dbReference type="ARBA" id="ARBA00054985"/>
    </source>
</evidence>
<evidence type="ECO:0000256" key="5">
    <source>
        <dbReference type="ARBA" id="ARBA00022801"/>
    </source>
</evidence>
<accession>A0A507CYC7</accession>
<evidence type="ECO:0000313" key="12">
    <source>
        <dbReference type="Proteomes" id="UP000320475"/>
    </source>
</evidence>
<name>A0A507CYC7_9FUNG</name>
<organism evidence="11 12">
    <name type="scientific">Synchytrium endobioticum</name>
    <dbReference type="NCBI Taxonomy" id="286115"/>
    <lineage>
        <taxon>Eukaryota</taxon>
        <taxon>Fungi</taxon>
        <taxon>Fungi incertae sedis</taxon>
        <taxon>Chytridiomycota</taxon>
        <taxon>Chytridiomycota incertae sedis</taxon>
        <taxon>Chytridiomycetes</taxon>
        <taxon>Synchytriales</taxon>
        <taxon>Synchytriaceae</taxon>
        <taxon>Synchytrium</taxon>
    </lineage>
</organism>
<dbReference type="GO" id="GO:0006013">
    <property type="term" value="P:mannose metabolic process"/>
    <property type="evidence" value="ECO:0007669"/>
    <property type="project" value="InterPro"/>
</dbReference>
<dbReference type="Pfam" id="PF17677">
    <property type="entry name" value="Glyco_hydro38C2"/>
    <property type="match status" value="1"/>
</dbReference>
<evidence type="ECO:0000256" key="2">
    <source>
        <dbReference type="ARBA" id="ARBA00009792"/>
    </source>
</evidence>
<dbReference type="EMBL" id="QEAM01000192">
    <property type="protein sequence ID" value="TPX44217.1"/>
    <property type="molecule type" value="Genomic_DNA"/>
</dbReference>
<dbReference type="Pfam" id="PF09261">
    <property type="entry name" value="Alpha-mann_mid"/>
    <property type="match status" value="1"/>
</dbReference>
<dbReference type="InterPro" id="IPR000602">
    <property type="entry name" value="Glyco_hydro_38_N"/>
</dbReference>
<dbReference type="InterPro" id="IPR015341">
    <property type="entry name" value="Glyco_hydro_38_cen"/>
</dbReference>
<dbReference type="VEuPathDB" id="FungiDB:SeMB42_g05381"/>
<sequence>MHRSSPYGVHGKSDSTLVSSTSNLNTMQKHRAITVERLKKFMQKGQFDDVNLRSFLWKKSSADAVKLSVYGVPDMKRISFEEAMRGDFSPCDGLGQEFGPSWITFWFHVSIDIPMSWAYEPVILNFDSDCECLVWSPTGVPLQGLTGGQGEDRHVDFRLARQAKGGEHIELYIEMACNGMFGNGEGGGIFAPSPNRYFRLQTVEIAIPNEEAHALLWDMEILLGMSVELPEISPLAADALFTANAICNAVKAGDPSTIAVGRHLALQFFAKRSNFGYEQHKIFATGHCHIDTAWLWPYDETKRKSARSWATQCGLMDDYPEYKFGCSQAQQFQWIETLYPALFERIKSKVKSGNFLPIGGTWVEMDCNLPSGEAMVRQFLYGQRYFESRFDTRCEVFWLPDTFGYCSQLPQIIKGAGLKYFFTQKLSWNNINKFPHTTFWWKGLDETAVLTHFSPMDTYNAQCTVKDVVFGVSNNKDKEYSTASLMLFGNGDGGGGPLAPMIERTRRLQSIAGLPATVKFRDANEFYHELEATSRDLAEWKGELYFEFHRGTYTSQAHVKYHNRKSEFLLRDVEVLGALCVAQSVPDYAYPKQELDRLWKLVLLNQFHDVLPGSSIEMAYEDVMKFYGDVEATGRNLRKNAMDSLKGTVGAVKGSQCISVFNGTSWARGEVLAIDASVFPQDLRPAVHQYSADRSKVLILVDDIPAYGFKCIELNHLPTGFVPVTVSVSARDVFTMSDGDYVTVEGGPQNLTTIENAFVRVTVDAHARIVSFYDITVGRELIPKGALANVFKIFDDQCLYWDAWDVEVYHLEKGWDAGVGSVKVVERGPLRAVLVAEHHLSETSILVQKIILNASSSRLDFKTHVSWNENRKILKVEFPLDIICDYATYETQFGVVQRPTHFNTSWDLAKFEVCGHKFADLSEFGYGVALLNDCKYGYSTHRNVMRLSLLRAPKAPDAHCDIGGHKFTYALYPHRGTFMESDVVQAGYQLNVPLEASPSAAPASKIQQYFTIHSRHVVLDTIKVAEDPRPGVKADLVLRCYEAYGGRAFRVKITSAFAIKSAEFCNLLEELDGTCLERDDAGALLFDIGPFKVVSIRIAIV</sequence>
<evidence type="ECO:0000259" key="10">
    <source>
        <dbReference type="SMART" id="SM00872"/>
    </source>
</evidence>
<dbReference type="EC" id="3.2.1.24" evidence="3"/>
<dbReference type="GO" id="GO:0030246">
    <property type="term" value="F:carbohydrate binding"/>
    <property type="evidence" value="ECO:0007669"/>
    <property type="project" value="InterPro"/>
</dbReference>
<dbReference type="InterPro" id="IPR011013">
    <property type="entry name" value="Gal_mutarotase_sf_dom"/>
</dbReference>
<feature type="region of interest" description="Disordered" evidence="9">
    <location>
        <begin position="1"/>
        <end position="20"/>
    </location>
</feature>
<dbReference type="PANTHER" id="PTHR46017:SF1">
    <property type="entry name" value="ALPHA-MANNOSIDASE 2C1"/>
    <property type="match status" value="1"/>
</dbReference>
<evidence type="ECO:0000256" key="4">
    <source>
        <dbReference type="ARBA" id="ARBA00022723"/>
    </source>
</evidence>
<keyword evidence="6" id="KW-0326">Glycosidase</keyword>
<gene>
    <name evidence="11" type="ORF">SeLEV6574_g04633</name>
</gene>